<accession>A0A1G7DUU0</accession>
<dbReference type="OrthoDB" id="9786483at2"/>
<gene>
    <name evidence="2" type="ORF">SAMN05661003_11547</name>
</gene>
<dbReference type="InterPro" id="IPR029002">
    <property type="entry name" value="PLPC/GPLD1"/>
</dbReference>
<evidence type="ECO:0000313" key="3">
    <source>
        <dbReference type="Proteomes" id="UP000243205"/>
    </source>
</evidence>
<dbReference type="STRING" id="57664.SAMN05661003_11547"/>
<protein>
    <submittedName>
        <fullName evidence="2">Zinc dependent phospholipase C</fullName>
    </submittedName>
</protein>
<dbReference type="AlphaFoldDB" id="A0A1G7DUU0"/>
<dbReference type="EMBL" id="FNAQ01000015">
    <property type="protein sequence ID" value="SDE54745.1"/>
    <property type="molecule type" value="Genomic_DNA"/>
</dbReference>
<evidence type="ECO:0000313" key="2">
    <source>
        <dbReference type="EMBL" id="SDE54745.1"/>
    </source>
</evidence>
<dbReference type="RefSeq" id="WP_092079780.1">
    <property type="nucleotide sequence ID" value="NZ_FNAQ01000015.1"/>
</dbReference>
<dbReference type="Proteomes" id="UP000243205">
    <property type="component" value="Unassembled WGS sequence"/>
</dbReference>
<proteinExistence type="predicted"/>
<dbReference type="Pfam" id="PF00882">
    <property type="entry name" value="Zn_dep_PLPC"/>
    <property type="match status" value="1"/>
</dbReference>
<sequence>MIVTGLALLLFLLLPEAAWAWGFGVHLQLASELLAQPQLLPPALQALLTAHSADFFYGCISADITLGKKYTHYLRHCHSWQMGRRILAAATTPEQQACAWGYLAHLAADTIAHGEMVPFKTVCSYNSLLLNHAYWELRFEAQVPRAIWLQARQLARHDFSDNDRLLRDQLSTTLFSFATNKRLFNSMLLISRIRRWRKLLRSLDKRSRWHLAPPERQDYLVRARQAALSVLQEPQSPYFRADPTGERALQLANQLRTNLRNLWLDGKLPAELSAELLPQIATLFRDSVTAPEKLLTWSGPQS</sequence>
<evidence type="ECO:0000259" key="1">
    <source>
        <dbReference type="Pfam" id="PF00882"/>
    </source>
</evidence>
<organism evidence="2 3">
    <name type="scientific">Desulfuromonas thiophila</name>
    <dbReference type="NCBI Taxonomy" id="57664"/>
    <lineage>
        <taxon>Bacteria</taxon>
        <taxon>Pseudomonadati</taxon>
        <taxon>Thermodesulfobacteriota</taxon>
        <taxon>Desulfuromonadia</taxon>
        <taxon>Desulfuromonadales</taxon>
        <taxon>Desulfuromonadaceae</taxon>
        <taxon>Desulfuromonas</taxon>
    </lineage>
</organism>
<feature type="domain" description="Phospholipase C/D" evidence="1">
    <location>
        <begin position="25"/>
        <end position="141"/>
    </location>
</feature>
<name>A0A1G7DUU0_9BACT</name>
<reference evidence="3" key="1">
    <citation type="submission" date="2016-10" db="EMBL/GenBank/DDBJ databases">
        <authorList>
            <person name="Varghese N."/>
            <person name="Submissions S."/>
        </authorList>
    </citation>
    <scope>NUCLEOTIDE SEQUENCE [LARGE SCALE GENOMIC DNA]</scope>
    <source>
        <strain evidence="3">DSM 8987</strain>
    </source>
</reference>
<keyword evidence="3" id="KW-1185">Reference proteome</keyword>